<dbReference type="PROSITE" id="PS51918">
    <property type="entry name" value="RADICAL_SAM"/>
    <property type="match status" value="1"/>
</dbReference>
<dbReference type="InterPro" id="IPR007197">
    <property type="entry name" value="rSAM"/>
</dbReference>
<evidence type="ECO:0000259" key="6">
    <source>
        <dbReference type="PROSITE" id="PS51918"/>
    </source>
</evidence>
<accession>A0A2U3LP61</accession>
<gene>
    <name evidence="7" type="ORF">SBF1_6980001</name>
</gene>
<keyword evidence="3" id="KW-0408">Iron</keyword>
<evidence type="ECO:0000313" key="8">
    <source>
        <dbReference type="Proteomes" id="UP000238916"/>
    </source>
</evidence>
<dbReference type="PANTHER" id="PTHR11228:SF7">
    <property type="entry name" value="PQQA PEPTIDE CYCLASE"/>
    <property type="match status" value="1"/>
</dbReference>
<feature type="domain" description="Radical SAM core" evidence="6">
    <location>
        <begin position="21"/>
        <end position="238"/>
    </location>
</feature>
<dbReference type="Gene3D" id="3.20.20.70">
    <property type="entry name" value="Aldolase class I"/>
    <property type="match status" value="1"/>
</dbReference>
<dbReference type="GO" id="GO:0051536">
    <property type="term" value="F:iron-sulfur cluster binding"/>
    <property type="evidence" value="ECO:0007669"/>
    <property type="project" value="UniProtKB-KW"/>
</dbReference>
<dbReference type="CDD" id="cd01335">
    <property type="entry name" value="Radical_SAM"/>
    <property type="match status" value="1"/>
</dbReference>
<feature type="chain" id="PRO_5015546083" evidence="5">
    <location>
        <begin position="28"/>
        <end position="300"/>
    </location>
</feature>
<keyword evidence="5" id="KW-0732">Signal</keyword>
<dbReference type="EMBL" id="OMOF01000665">
    <property type="protein sequence ID" value="SPF53713.1"/>
    <property type="molecule type" value="Genomic_DNA"/>
</dbReference>
<dbReference type="AlphaFoldDB" id="A0A2U3LP61"/>
<keyword evidence="1" id="KW-0949">S-adenosyl-L-methionine</keyword>
<evidence type="ECO:0000256" key="1">
    <source>
        <dbReference type="ARBA" id="ARBA00022691"/>
    </source>
</evidence>
<organism evidence="7 8">
    <name type="scientific">Candidatus Desulfosporosinus infrequens</name>
    <dbReference type="NCBI Taxonomy" id="2043169"/>
    <lineage>
        <taxon>Bacteria</taxon>
        <taxon>Bacillati</taxon>
        <taxon>Bacillota</taxon>
        <taxon>Clostridia</taxon>
        <taxon>Eubacteriales</taxon>
        <taxon>Desulfitobacteriaceae</taxon>
        <taxon>Desulfosporosinus</taxon>
    </lineage>
</organism>
<protein>
    <submittedName>
        <fullName evidence="7">Radical SAM domain protein</fullName>
    </submittedName>
</protein>
<dbReference type="InterPro" id="IPR058240">
    <property type="entry name" value="rSAM_sf"/>
</dbReference>
<dbReference type="PANTHER" id="PTHR11228">
    <property type="entry name" value="RADICAL SAM DOMAIN PROTEIN"/>
    <property type="match status" value="1"/>
</dbReference>
<keyword evidence="4" id="KW-0411">Iron-sulfur</keyword>
<dbReference type="InterPro" id="IPR050377">
    <property type="entry name" value="Radical_SAM_PqqE_MftC-like"/>
</dbReference>
<keyword evidence="2" id="KW-0479">Metal-binding</keyword>
<evidence type="ECO:0000256" key="3">
    <source>
        <dbReference type="ARBA" id="ARBA00023004"/>
    </source>
</evidence>
<dbReference type="SUPFAM" id="SSF102114">
    <property type="entry name" value="Radical SAM enzymes"/>
    <property type="match status" value="1"/>
</dbReference>
<dbReference type="InterPro" id="IPR013785">
    <property type="entry name" value="Aldolase_TIM"/>
</dbReference>
<name>A0A2U3LP61_9FIRM</name>
<dbReference type="OrthoDB" id="7021155at2"/>
<evidence type="ECO:0000313" key="7">
    <source>
        <dbReference type="EMBL" id="SPF53713.1"/>
    </source>
</evidence>
<evidence type="ECO:0000256" key="5">
    <source>
        <dbReference type="SAM" id="SignalP"/>
    </source>
</evidence>
<reference evidence="8" key="1">
    <citation type="submission" date="2018-02" db="EMBL/GenBank/DDBJ databases">
        <authorList>
            <person name="Hausmann B."/>
        </authorList>
    </citation>
    <scope>NUCLEOTIDE SEQUENCE [LARGE SCALE GENOMIC DNA]</scope>
    <source>
        <strain evidence="8">Peat soil MAG SbF1</strain>
    </source>
</reference>
<feature type="signal peptide" evidence="5">
    <location>
        <begin position="1"/>
        <end position="27"/>
    </location>
</feature>
<dbReference type="SFLD" id="SFLDG01067">
    <property type="entry name" value="SPASM/twitch_domain_containing"/>
    <property type="match status" value="1"/>
</dbReference>
<dbReference type="Proteomes" id="UP000238916">
    <property type="component" value="Unassembled WGS sequence"/>
</dbReference>
<dbReference type="Pfam" id="PF04055">
    <property type="entry name" value="Radical_SAM"/>
    <property type="match status" value="1"/>
</dbReference>
<evidence type="ECO:0000256" key="4">
    <source>
        <dbReference type="ARBA" id="ARBA00023014"/>
    </source>
</evidence>
<proteinExistence type="predicted"/>
<dbReference type="SFLD" id="SFLDS00029">
    <property type="entry name" value="Radical_SAM"/>
    <property type="match status" value="1"/>
</dbReference>
<dbReference type="GO" id="GO:0046872">
    <property type="term" value="F:metal ion binding"/>
    <property type="evidence" value="ECO:0007669"/>
    <property type="project" value="UniProtKB-KW"/>
</dbReference>
<evidence type="ECO:0000256" key="2">
    <source>
        <dbReference type="ARBA" id="ARBA00022723"/>
    </source>
</evidence>
<dbReference type="GO" id="GO:0003824">
    <property type="term" value="F:catalytic activity"/>
    <property type="evidence" value="ECO:0007669"/>
    <property type="project" value="InterPro"/>
</dbReference>
<sequence>MNALKFASLALSGLKAILIPSAPPVLATIILTDQCNLSCQHCAVANQANTFATYSETLALMKKLKEEGVKILFFCGGEVLLWQDGGKTIQDLVRIAKEMGFVLVCVVTNGTIAVDVPEADSVFLSIDGSARTHDLIRGETFSTIMENLQGVSTDNVVFYMAVNNLNYNEISEVTELASKLKPVKAISFNFHTPYSGTEGLSLNREQKEQAVATIKKLIKSGYPVFNLPVGLDRYLLGNWERPCRQCVVYEAGREFICGRCIEIPGLCEECGYLFAVEFSLLLKGNPRAIWQMLRVYLKYS</sequence>